<dbReference type="InterPro" id="IPR036938">
    <property type="entry name" value="PAP2/HPO_sf"/>
</dbReference>
<feature type="transmembrane region" description="Helical" evidence="1">
    <location>
        <begin position="106"/>
        <end position="124"/>
    </location>
</feature>
<keyword evidence="4" id="KW-1185">Reference proteome</keyword>
<evidence type="ECO:0000313" key="3">
    <source>
        <dbReference type="EMBL" id="KAK8888187.1"/>
    </source>
</evidence>
<protein>
    <recommendedName>
        <fullName evidence="2">Phosphatidic acid phosphatase type 2/haloperoxidase domain-containing protein</fullName>
    </recommendedName>
</protein>
<feature type="transmembrane region" description="Helical" evidence="1">
    <location>
        <begin position="130"/>
        <end position="147"/>
    </location>
</feature>
<keyword evidence="1" id="KW-0812">Transmembrane</keyword>
<dbReference type="EMBL" id="JAPFFF010000006">
    <property type="protein sequence ID" value="KAK8888187.1"/>
    <property type="molecule type" value="Genomic_DNA"/>
</dbReference>
<feature type="transmembrane region" description="Helical" evidence="1">
    <location>
        <begin position="182"/>
        <end position="199"/>
    </location>
</feature>
<feature type="domain" description="Phosphatidic acid phosphatase type 2/haloperoxidase" evidence="2">
    <location>
        <begin position="74"/>
        <end position="136"/>
    </location>
</feature>
<comment type="caution">
    <text evidence="3">The sequence shown here is derived from an EMBL/GenBank/DDBJ whole genome shotgun (WGS) entry which is preliminary data.</text>
</comment>
<accession>A0ABR2KAN2</accession>
<dbReference type="Proteomes" id="UP001470230">
    <property type="component" value="Unassembled WGS sequence"/>
</dbReference>
<feature type="transmembrane region" description="Helical" evidence="1">
    <location>
        <begin position="211"/>
        <end position="231"/>
    </location>
</feature>
<keyword evidence="1" id="KW-0472">Membrane</keyword>
<organism evidence="3 4">
    <name type="scientific">Tritrichomonas musculus</name>
    <dbReference type="NCBI Taxonomy" id="1915356"/>
    <lineage>
        <taxon>Eukaryota</taxon>
        <taxon>Metamonada</taxon>
        <taxon>Parabasalia</taxon>
        <taxon>Tritrichomonadida</taxon>
        <taxon>Tritrichomonadidae</taxon>
        <taxon>Tritrichomonas</taxon>
    </lineage>
</organism>
<evidence type="ECO:0000313" key="4">
    <source>
        <dbReference type="Proteomes" id="UP001470230"/>
    </source>
</evidence>
<name>A0ABR2KAN2_9EUKA</name>
<keyword evidence="1" id="KW-1133">Transmembrane helix</keyword>
<evidence type="ECO:0000256" key="1">
    <source>
        <dbReference type="SAM" id="Phobius"/>
    </source>
</evidence>
<feature type="transmembrane region" description="Helical" evidence="1">
    <location>
        <begin position="29"/>
        <end position="58"/>
    </location>
</feature>
<reference evidence="3 4" key="1">
    <citation type="submission" date="2024-04" db="EMBL/GenBank/DDBJ databases">
        <title>Tritrichomonas musculus Genome.</title>
        <authorList>
            <person name="Alves-Ferreira E."/>
            <person name="Grigg M."/>
            <person name="Lorenzi H."/>
            <person name="Galac M."/>
        </authorList>
    </citation>
    <scope>NUCLEOTIDE SEQUENCE [LARGE SCALE GENOMIC DNA]</scope>
    <source>
        <strain evidence="3 4">EAF2021</strain>
    </source>
</reference>
<feature type="transmembrane region" description="Helical" evidence="1">
    <location>
        <begin position="78"/>
        <end position="99"/>
    </location>
</feature>
<dbReference type="Gene3D" id="1.20.144.10">
    <property type="entry name" value="Phosphatidic acid phosphatase type 2/haloperoxidase"/>
    <property type="match status" value="1"/>
</dbReference>
<feature type="transmembrane region" description="Helical" evidence="1">
    <location>
        <begin position="243"/>
        <end position="262"/>
    </location>
</feature>
<proteinExistence type="predicted"/>
<sequence>MVDSYPLVRNPTLESIAKFFLSFGRESKLFPIIFLGSIFSNRILFGKSAVILFFVMIYNTLLKNIFKVRLNSHLGEGYSFPSGHMHGFGLFYGFLCVYSKNIAIKTILFIIVIGIGTSLVYMRYHVPFDIIGASFFLIFELILENYLTKKYGDKKVVLMIFGVTIINILGLIILKVKLLDHIWLSVYGMIGAIIGFFYIKINGRVNFLQECFSLIILVGLNVIVFKSWSYFKFKQSFLTQIPFLFAPLSISLSLILSSYVNLPNVYIDNMKLSQNWF</sequence>
<evidence type="ECO:0000259" key="2">
    <source>
        <dbReference type="Pfam" id="PF01569"/>
    </source>
</evidence>
<gene>
    <name evidence="3" type="ORF">M9Y10_039251</name>
</gene>
<feature type="transmembrane region" description="Helical" evidence="1">
    <location>
        <begin position="156"/>
        <end position="176"/>
    </location>
</feature>
<dbReference type="Pfam" id="PF01569">
    <property type="entry name" value="PAP2"/>
    <property type="match status" value="1"/>
</dbReference>
<dbReference type="InterPro" id="IPR000326">
    <property type="entry name" value="PAP2/HPO"/>
</dbReference>
<dbReference type="SUPFAM" id="SSF48317">
    <property type="entry name" value="Acid phosphatase/Vanadium-dependent haloperoxidase"/>
    <property type="match status" value="1"/>
</dbReference>